<name>A0A8I1E8C5_9PSED</name>
<evidence type="ECO:0000313" key="2">
    <source>
        <dbReference type="Proteomes" id="UP000645865"/>
    </source>
</evidence>
<dbReference type="RefSeq" id="WP_152331819.1">
    <property type="nucleotide sequence ID" value="NZ_DAMAHQ010000002.1"/>
</dbReference>
<dbReference type="Gene3D" id="3.55.50.30">
    <property type="match status" value="1"/>
</dbReference>
<dbReference type="EMBL" id="JAEILH010000040">
    <property type="protein sequence ID" value="MBI6626683.1"/>
    <property type="molecule type" value="Genomic_DNA"/>
</dbReference>
<protein>
    <submittedName>
        <fullName evidence="1">STN domain-containing protein</fullName>
    </submittedName>
</protein>
<evidence type="ECO:0000313" key="1">
    <source>
        <dbReference type="EMBL" id="MBI6626683.1"/>
    </source>
</evidence>
<gene>
    <name evidence="1" type="ORF">YA0853_23920</name>
</gene>
<proteinExistence type="predicted"/>
<dbReference type="AlphaFoldDB" id="A0A8I1E8C5"/>
<accession>A0A8I1E8C5</accession>
<comment type="caution">
    <text evidence="1">The sequence shown here is derived from an EMBL/GenBank/DDBJ whole genome shotgun (WGS) entry which is preliminary data.</text>
</comment>
<organism evidence="1 2">
    <name type="scientific">Pseudomonas rhodesiae</name>
    <dbReference type="NCBI Taxonomy" id="76760"/>
    <lineage>
        <taxon>Bacteria</taxon>
        <taxon>Pseudomonadati</taxon>
        <taxon>Pseudomonadota</taxon>
        <taxon>Gammaproteobacteria</taxon>
        <taxon>Pseudomonadales</taxon>
        <taxon>Pseudomonadaceae</taxon>
        <taxon>Pseudomonas</taxon>
    </lineage>
</organism>
<sequence length="123" mass="13647">MKPVERISLHLQARSLSTVLTVSLLCFGRTGSSCELNDAHLFRIDANNLSETLLLIGRISGCTVVFKPESARDYHSHPIQGLLNVREAMRQALIGSNLEMLQTRNGSLTVQMLSANRRSLVKE</sequence>
<reference evidence="1" key="1">
    <citation type="submission" date="2020-12" db="EMBL/GenBank/DDBJ databases">
        <title>Comparative genomic insights into the epidemiology and virulence of plant pathogenic Pseudomonads from Turkey.</title>
        <authorList>
            <person name="Dillon M."/>
            <person name="Ruiz-Bedoya T."/>
            <person name="Bendalovic-Torma C."/>
            <person name="Guttman K.M."/>
            <person name="Kwak H."/>
            <person name="Middleton M.A."/>
            <person name="Wang P.W."/>
            <person name="Horuz S."/>
            <person name="Aysan Y."/>
            <person name="Guttman D.S."/>
        </authorList>
    </citation>
    <scope>NUCLEOTIDE SEQUENCE</scope>
    <source>
        <strain evidence="1">S5_IA_3a</strain>
    </source>
</reference>
<dbReference type="Proteomes" id="UP000645865">
    <property type="component" value="Unassembled WGS sequence"/>
</dbReference>